<reference evidence="3" key="1">
    <citation type="journal article" date="2020" name="Stud. Mycol.">
        <title>101 Dothideomycetes genomes: a test case for predicting lifestyles and emergence of pathogens.</title>
        <authorList>
            <person name="Haridas S."/>
            <person name="Albert R."/>
            <person name="Binder M."/>
            <person name="Bloem J."/>
            <person name="Labutti K."/>
            <person name="Salamov A."/>
            <person name="Andreopoulos B."/>
            <person name="Baker S."/>
            <person name="Barry K."/>
            <person name="Bills G."/>
            <person name="Bluhm B."/>
            <person name="Cannon C."/>
            <person name="Castanera R."/>
            <person name="Culley D."/>
            <person name="Daum C."/>
            <person name="Ezra D."/>
            <person name="Gonzalez J."/>
            <person name="Henrissat B."/>
            <person name="Kuo A."/>
            <person name="Liang C."/>
            <person name="Lipzen A."/>
            <person name="Lutzoni F."/>
            <person name="Magnuson J."/>
            <person name="Mondo S."/>
            <person name="Nolan M."/>
            <person name="Ohm R."/>
            <person name="Pangilinan J."/>
            <person name="Park H.-J."/>
            <person name="Ramirez L."/>
            <person name="Alfaro M."/>
            <person name="Sun H."/>
            <person name="Tritt A."/>
            <person name="Yoshinaga Y."/>
            <person name="Zwiers L.-H."/>
            <person name="Turgeon B."/>
            <person name="Goodwin S."/>
            <person name="Spatafora J."/>
            <person name="Crous P."/>
            <person name="Grigoriev I."/>
        </authorList>
    </citation>
    <scope>NUCLEOTIDE SEQUENCE</scope>
    <source>
        <strain evidence="3">CBS 119687</strain>
    </source>
</reference>
<evidence type="ECO:0000313" key="4">
    <source>
        <dbReference type="Proteomes" id="UP000799771"/>
    </source>
</evidence>
<gene>
    <name evidence="3" type="ORF">P153DRAFT_431040</name>
</gene>
<sequence length="630" mass="72247">MTGNELLTLWQQTPSCCEDERDSLQRLTSPLADSEAENEPQPQTLPTSYRDQHPITRNSRRPTSPRAVSKTREFSQQTSDLTHFYTQHSSQRPTSERSREPQSGFHSLQQLTDSDLFYNLLHNRQQVYRNTTRLSTEQPTQQRKQSTTHSLNALMKNPHQTSALIHDHFQPAELLDPNKMVRKPVTRAASAKKKGTPSKTPPKTTKKADDSKTRKRRAESTKSPRPSKKTKTEEKPAQAANTKKKVLIVKLGTTRRKPIVLDDSDEDEDDVPLTVRYRTRSLLLMAKDESATPAPNFDATIYPSIEGLPEMETLDYKPDIQSHLSTNDSKVDSALADAEKRYELELKQLRQELEAAQAKIEQMEKSNADVQLQRERDDQIARQELDDREKEHTRLSDEFEAEKTKFSTATKERDALQLEVDQLRIERSQAQAIHLQFEVERKQYQQERNELQNNFNQHQQERVRLQNELNQLRTELETARTESSQHTQLKQDHFALQRDLEQEKEGHANLLLTISKQQPTHPDSAQDSQDSHTPLRKDSESFSQPPPSRLPFSPAPSSASTTDEKKTENIRTTFIKVNRKYSALRSVAAKLTTCTRTMDLSSFGEFGKYCRQLGMVLKDDEVDRGVDGGG</sequence>
<dbReference type="Proteomes" id="UP000799771">
    <property type="component" value="Unassembled WGS sequence"/>
</dbReference>
<keyword evidence="4" id="KW-1185">Reference proteome</keyword>
<feature type="region of interest" description="Disordered" evidence="2">
    <location>
        <begin position="185"/>
        <end position="241"/>
    </location>
</feature>
<evidence type="ECO:0000256" key="1">
    <source>
        <dbReference type="SAM" id="Coils"/>
    </source>
</evidence>
<feature type="compositionally biased region" description="Polar residues" evidence="2">
    <location>
        <begin position="518"/>
        <end position="528"/>
    </location>
</feature>
<feature type="compositionally biased region" description="Polar residues" evidence="2">
    <location>
        <begin position="40"/>
        <end position="49"/>
    </location>
</feature>
<proteinExistence type="predicted"/>
<evidence type="ECO:0000313" key="3">
    <source>
        <dbReference type="EMBL" id="KAF2129960.1"/>
    </source>
</evidence>
<dbReference type="GeneID" id="54413302"/>
<accession>A0A6A6ADV5</accession>
<protein>
    <submittedName>
        <fullName evidence="3">Uncharacterized protein</fullName>
    </submittedName>
</protein>
<dbReference type="OrthoDB" id="3798589at2759"/>
<feature type="compositionally biased region" description="Low complexity" evidence="2">
    <location>
        <begin position="550"/>
        <end position="560"/>
    </location>
</feature>
<organism evidence="3 4">
    <name type="scientific">Dothidotthia symphoricarpi CBS 119687</name>
    <dbReference type="NCBI Taxonomy" id="1392245"/>
    <lineage>
        <taxon>Eukaryota</taxon>
        <taxon>Fungi</taxon>
        <taxon>Dikarya</taxon>
        <taxon>Ascomycota</taxon>
        <taxon>Pezizomycotina</taxon>
        <taxon>Dothideomycetes</taxon>
        <taxon>Pleosporomycetidae</taxon>
        <taxon>Pleosporales</taxon>
        <taxon>Dothidotthiaceae</taxon>
        <taxon>Dothidotthia</taxon>
    </lineage>
</organism>
<feature type="coiled-coil region" evidence="1">
    <location>
        <begin position="406"/>
        <end position="489"/>
    </location>
</feature>
<feature type="region of interest" description="Disordered" evidence="2">
    <location>
        <begin position="518"/>
        <end position="567"/>
    </location>
</feature>
<dbReference type="RefSeq" id="XP_033524347.1">
    <property type="nucleotide sequence ID" value="XM_033672870.1"/>
</dbReference>
<feature type="compositionally biased region" description="Basic and acidic residues" evidence="2">
    <location>
        <begin position="206"/>
        <end position="222"/>
    </location>
</feature>
<feature type="compositionally biased region" description="Polar residues" evidence="2">
    <location>
        <begin position="1"/>
        <end position="15"/>
    </location>
</feature>
<name>A0A6A6ADV5_9PLEO</name>
<feature type="compositionally biased region" description="Basic residues" evidence="2">
    <location>
        <begin position="185"/>
        <end position="196"/>
    </location>
</feature>
<dbReference type="EMBL" id="ML977505">
    <property type="protein sequence ID" value="KAF2129960.1"/>
    <property type="molecule type" value="Genomic_DNA"/>
</dbReference>
<keyword evidence="1" id="KW-0175">Coiled coil</keyword>
<feature type="compositionally biased region" description="Polar residues" evidence="2">
    <location>
        <begin position="74"/>
        <end position="93"/>
    </location>
</feature>
<feature type="coiled-coil region" evidence="1">
    <location>
        <begin position="335"/>
        <end position="373"/>
    </location>
</feature>
<feature type="compositionally biased region" description="Basic and acidic residues" evidence="2">
    <location>
        <begin position="529"/>
        <end position="540"/>
    </location>
</feature>
<feature type="region of interest" description="Disordered" evidence="2">
    <location>
        <begin position="1"/>
        <end position="105"/>
    </location>
</feature>
<evidence type="ECO:0000256" key="2">
    <source>
        <dbReference type="SAM" id="MobiDB-lite"/>
    </source>
</evidence>
<dbReference type="AlphaFoldDB" id="A0A6A6ADV5"/>